<protein>
    <submittedName>
        <fullName evidence="2">Uncharacterized protein</fullName>
    </submittedName>
</protein>
<dbReference type="RefSeq" id="WP_133398525.1">
    <property type="nucleotide sequence ID" value="NZ_SMZX01000001.1"/>
</dbReference>
<evidence type="ECO:0000313" key="3">
    <source>
        <dbReference type="Proteomes" id="UP000295633"/>
    </source>
</evidence>
<evidence type="ECO:0000256" key="1">
    <source>
        <dbReference type="SAM" id="Phobius"/>
    </source>
</evidence>
<feature type="transmembrane region" description="Helical" evidence="1">
    <location>
        <begin position="164"/>
        <end position="185"/>
    </location>
</feature>
<name>A0A4R5YJZ2_9MICO</name>
<feature type="transmembrane region" description="Helical" evidence="1">
    <location>
        <begin position="42"/>
        <end position="59"/>
    </location>
</feature>
<comment type="caution">
    <text evidence="2">The sequence shown here is derived from an EMBL/GenBank/DDBJ whole genome shotgun (WGS) entry which is preliminary data.</text>
</comment>
<evidence type="ECO:0000313" key="2">
    <source>
        <dbReference type="EMBL" id="TDL45289.1"/>
    </source>
</evidence>
<dbReference type="Proteomes" id="UP000295633">
    <property type="component" value="Unassembled WGS sequence"/>
</dbReference>
<dbReference type="EMBL" id="SMZX01000001">
    <property type="protein sequence ID" value="TDL45289.1"/>
    <property type="molecule type" value="Genomic_DNA"/>
</dbReference>
<feature type="transmembrane region" description="Helical" evidence="1">
    <location>
        <begin position="12"/>
        <end position="30"/>
    </location>
</feature>
<proteinExistence type="predicted"/>
<gene>
    <name evidence="2" type="ORF">E2R54_02155</name>
</gene>
<dbReference type="AlphaFoldDB" id="A0A4R5YJZ2"/>
<keyword evidence="1" id="KW-1133">Transmembrane helix</keyword>
<feature type="transmembrane region" description="Helical" evidence="1">
    <location>
        <begin position="191"/>
        <end position="214"/>
    </location>
</feature>
<keyword evidence="1" id="KW-0472">Membrane</keyword>
<accession>A0A4R5YJZ2</accession>
<reference evidence="2 3" key="1">
    <citation type="submission" date="2019-03" db="EMBL/GenBank/DDBJ databases">
        <title>Genome Sequencing and Assembly of Various Microbes Isolated from Partially Reclaimed Soil and Acid Mine Drainage (AMD) Site.</title>
        <authorList>
            <person name="Steinbock B."/>
            <person name="Bechtold R."/>
            <person name="Sevigny J.L."/>
            <person name="Thomas D."/>
            <person name="Cuthill L.R."/>
            <person name="Aveiro Johannsen E.J."/>
            <person name="Thomas K."/>
            <person name="Ghosh A."/>
        </authorList>
    </citation>
    <scope>NUCLEOTIDE SEQUENCE [LARGE SCALE GENOMIC DNA]</scope>
    <source>
        <strain evidence="2 3">F-B2</strain>
    </source>
</reference>
<keyword evidence="1" id="KW-0812">Transmembrane</keyword>
<sequence>MTSQNYERTTQFVPATLTLVPLSVLVIVAFDSDDLATTIRSIVTASLAAGLHLVIMRIVRDRGNKVQPQLWESWGGNPAESKLRWGHGSDDDTRLLHSRVRAATGVKLPTRSQQDARPDQASAAYSEAVANLRERTRDHDAYPRVWSELLQYGSARNLYAVRPIAFIIAGGASVTGIGLAILSALNEWDKPSWLFAATAGFSLLWALGWAAAVTPRYVRTAADRYADALLSASRSLGSR</sequence>
<organism evidence="2 3">
    <name type="scientific">Microbacterium oleivorans</name>
    <dbReference type="NCBI Taxonomy" id="273677"/>
    <lineage>
        <taxon>Bacteria</taxon>
        <taxon>Bacillati</taxon>
        <taxon>Actinomycetota</taxon>
        <taxon>Actinomycetes</taxon>
        <taxon>Micrococcales</taxon>
        <taxon>Microbacteriaceae</taxon>
        <taxon>Microbacterium</taxon>
    </lineage>
</organism>